<evidence type="ECO:0000313" key="1">
    <source>
        <dbReference type="EMBL" id="HIX86332.1"/>
    </source>
</evidence>
<reference evidence="1" key="1">
    <citation type="journal article" date="2021" name="PeerJ">
        <title>Extensive microbial diversity within the chicken gut microbiome revealed by metagenomics and culture.</title>
        <authorList>
            <person name="Gilroy R."/>
            <person name="Ravi A."/>
            <person name="Getino M."/>
            <person name="Pursley I."/>
            <person name="Horton D.L."/>
            <person name="Alikhan N.F."/>
            <person name="Baker D."/>
            <person name="Gharbi K."/>
            <person name="Hall N."/>
            <person name="Watson M."/>
            <person name="Adriaenssens E.M."/>
            <person name="Foster-Nyarko E."/>
            <person name="Jarju S."/>
            <person name="Secka A."/>
            <person name="Antonio M."/>
            <person name="Oren A."/>
            <person name="Chaudhuri R.R."/>
            <person name="La Ragione R."/>
            <person name="Hildebrand F."/>
            <person name="Pallen M.J."/>
        </authorList>
    </citation>
    <scope>NUCLEOTIDE SEQUENCE</scope>
    <source>
        <strain evidence="1">ChiHecec2B26-12326</strain>
    </source>
</reference>
<dbReference type="AlphaFoldDB" id="A0A9D1XRC3"/>
<proteinExistence type="predicted"/>
<protein>
    <submittedName>
        <fullName evidence="1">Uncharacterized protein</fullName>
    </submittedName>
</protein>
<sequence>MREAMVRYMRWLLPMLFIAYYGSVSLFTHVHVEQGTTIVHAHPFKKTADGTCHQHGSLAEIQLFHILSSIHAADGAIHPLHLRFYATRVHDLSEEPVYPSYVAEAVGRRYLRAPPVQLTIDN</sequence>
<comment type="caution">
    <text evidence="1">The sequence shown here is derived from an EMBL/GenBank/DDBJ whole genome shotgun (WGS) entry which is preliminary data.</text>
</comment>
<name>A0A9D1XRC3_9BACT</name>
<organism evidence="1 2">
    <name type="scientific">Candidatus Parabacteroides intestinigallinarum</name>
    <dbReference type="NCBI Taxonomy" id="2838722"/>
    <lineage>
        <taxon>Bacteria</taxon>
        <taxon>Pseudomonadati</taxon>
        <taxon>Bacteroidota</taxon>
        <taxon>Bacteroidia</taxon>
        <taxon>Bacteroidales</taxon>
        <taxon>Tannerellaceae</taxon>
        <taxon>Parabacteroides</taxon>
    </lineage>
</organism>
<dbReference type="Proteomes" id="UP000823847">
    <property type="component" value="Unassembled WGS sequence"/>
</dbReference>
<dbReference type="EMBL" id="DXEN01000054">
    <property type="protein sequence ID" value="HIX86332.1"/>
    <property type="molecule type" value="Genomic_DNA"/>
</dbReference>
<evidence type="ECO:0000313" key="2">
    <source>
        <dbReference type="Proteomes" id="UP000823847"/>
    </source>
</evidence>
<accession>A0A9D1XRC3</accession>
<reference evidence="1" key="2">
    <citation type="submission" date="2021-04" db="EMBL/GenBank/DDBJ databases">
        <authorList>
            <person name="Gilroy R."/>
        </authorList>
    </citation>
    <scope>NUCLEOTIDE SEQUENCE</scope>
    <source>
        <strain evidence="1">ChiHecec2B26-12326</strain>
    </source>
</reference>
<gene>
    <name evidence="1" type="ORF">H9848_06960</name>
</gene>